<dbReference type="AlphaFoldDB" id="V8NAF9"/>
<keyword evidence="1" id="KW-0479">Metal-binding</keyword>
<dbReference type="InterPro" id="IPR036875">
    <property type="entry name" value="Znf_CCHC_sf"/>
</dbReference>
<sequence length="310" mass="35230">MLAQLSHSGKMAEGRNLGALERECKLCEEPGVKLLVEQQASQRVPQESIRVMVVMEDIACQLGAHPKSPTEWSGSTSIQQMERALLGQATLPDPLINWPLTAARESRAMILEAWSYIERHGNEFHDEAELVQFLGDNLEEESSEWFTQLNDEGAPELNNVDDFLRELRSHFEDSSQAQEAEAEIKKSLDEELLKICLCHGLPEDRIYEWYRMAIKMDNALRQHRKSNAEKQPKRQFTRHSFPCQGEGRQTAAPPTSLKCFHCGQQGHRASECLAPALIPSSETKKFENISFSYADDETRTTTFREIGILK</sequence>
<dbReference type="Pfam" id="PF00098">
    <property type="entry name" value="zf-CCHC"/>
    <property type="match status" value="1"/>
</dbReference>
<dbReference type="InterPro" id="IPR001878">
    <property type="entry name" value="Znf_CCHC"/>
</dbReference>
<dbReference type="Gene3D" id="4.10.60.10">
    <property type="entry name" value="Zinc finger, CCHC-type"/>
    <property type="match status" value="1"/>
</dbReference>
<keyword evidence="1" id="KW-0863">Zinc-finger</keyword>
<dbReference type="GO" id="GO:0008270">
    <property type="term" value="F:zinc ion binding"/>
    <property type="evidence" value="ECO:0007669"/>
    <property type="project" value="UniProtKB-KW"/>
</dbReference>
<dbReference type="OrthoDB" id="8955945at2759"/>
<evidence type="ECO:0000256" key="2">
    <source>
        <dbReference type="SAM" id="MobiDB-lite"/>
    </source>
</evidence>
<dbReference type="EMBL" id="AZIM01006487">
    <property type="protein sequence ID" value="ETE58638.1"/>
    <property type="molecule type" value="Genomic_DNA"/>
</dbReference>
<comment type="caution">
    <text evidence="4">The sequence shown here is derived from an EMBL/GenBank/DDBJ whole genome shotgun (WGS) entry which is preliminary data.</text>
</comment>
<evidence type="ECO:0000256" key="1">
    <source>
        <dbReference type="PROSITE-ProRule" id="PRU00047"/>
    </source>
</evidence>
<name>V8NAF9_OPHHA</name>
<proteinExistence type="predicted"/>
<dbReference type="Proteomes" id="UP000018936">
    <property type="component" value="Unassembled WGS sequence"/>
</dbReference>
<organism evidence="4 5">
    <name type="scientific">Ophiophagus hannah</name>
    <name type="common">King cobra</name>
    <name type="synonym">Naja hannah</name>
    <dbReference type="NCBI Taxonomy" id="8665"/>
    <lineage>
        <taxon>Eukaryota</taxon>
        <taxon>Metazoa</taxon>
        <taxon>Chordata</taxon>
        <taxon>Craniata</taxon>
        <taxon>Vertebrata</taxon>
        <taxon>Euteleostomi</taxon>
        <taxon>Lepidosauria</taxon>
        <taxon>Squamata</taxon>
        <taxon>Bifurcata</taxon>
        <taxon>Unidentata</taxon>
        <taxon>Episquamata</taxon>
        <taxon>Toxicofera</taxon>
        <taxon>Serpentes</taxon>
        <taxon>Colubroidea</taxon>
        <taxon>Elapidae</taxon>
        <taxon>Elapinae</taxon>
        <taxon>Ophiophagus</taxon>
    </lineage>
</organism>
<feature type="region of interest" description="Disordered" evidence="2">
    <location>
        <begin position="225"/>
        <end position="252"/>
    </location>
</feature>
<accession>V8NAF9</accession>
<keyword evidence="1" id="KW-0862">Zinc</keyword>
<dbReference type="SMART" id="SM00343">
    <property type="entry name" value="ZnF_C2HC"/>
    <property type="match status" value="1"/>
</dbReference>
<reference evidence="4 5" key="1">
    <citation type="journal article" date="2013" name="Proc. Natl. Acad. Sci. U.S.A.">
        <title>The king cobra genome reveals dynamic gene evolution and adaptation in the snake venom system.</title>
        <authorList>
            <person name="Vonk F.J."/>
            <person name="Casewell N.R."/>
            <person name="Henkel C.V."/>
            <person name="Heimberg A.M."/>
            <person name="Jansen H.J."/>
            <person name="McCleary R.J."/>
            <person name="Kerkkamp H.M."/>
            <person name="Vos R.A."/>
            <person name="Guerreiro I."/>
            <person name="Calvete J.J."/>
            <person name="Wuster W."/>
            <person name="Woods A.E."/>
            <person name="Logan J.M."/>
            <person name="Harrison R.A."/>
            <person name="Castoe T.A."/>
            <person name="de Koning A.P."/>
            <person name="Pollock D.D."/>
            <person name="Yandell M."/>
            <person name="Calderon D."/>
            <person name="Renjifo C."/>
            <person name="Currier R.B."/>
            <person name="Salgado D."/>
            <person name="Pla D."/>
            <person name="Sanz L."/>
            <person name="Hyder A.S."/>
            <person name="Ribeiro J.M."/>
            <person name="Arntzen J.W."/>
            <person name="van den Thillart G.E."/>
            <person name="Boetzer M."/>
            <person name="Pirovano W."/>
            <person name="Dirks R.P."/>
            <person name="Spaink H.P."/>
            <person name="Duboule D."/>
            <person name="McGlinn E."/>
            <person name="Kini R.M."/>
            <person name="Richardson M.K."/>
        </authorList>
    </citation>
    <scope>NUCLEOTIDE SEQUENCE</scope>
    <source>
        <tissue evidence="4">Blood</tissue>
    </source>
</reference>
<feature type="non-terminal residue" evidence="4">
    <location>
        <position position="1"/>
    </location>
</feature>
<feature type="non-terminal residue" evidence="4">
    <location>
        <position position="310"/>
    </location>
</feature>
<keyword evidence="5" id="KW-1185">Reference proteome</keyword>
<gene>
    <name evidence="4" type="ORF">L345_15640</name>
</gene>
<evidence type="ECO:0000313" key="4">
    <source>
        <dbReference type="EMBL" id="ETE58638.1"/>
    </source>
</evidence>
<evidence type="ECO:0000259" key="3">
    <source>
        <dbReference type="PROSITE" id="PS50158"/>
    </source>
</evidence>
<dbReference type="SUPFAM" id="SSF57756">
    <property type="entry name" value="Retrovirus zinc finger-like domains"/>
    <property type="match status" value="1"/>
</dbReference>
<dbReference type="GO" id="GO:0003676">
    <property type="term" value="F:nucleic acid binding"/>
    <property type="evidence" value="ECO:0007669"/>
    <property type="project" value="InterPro"/>
</dbReference>
<protein>
    <recommendedName>
        <fullName evidence="3">CCHC-type domain-containing protein</fullName>
    </recommendedName>
</protein>
<evidence type="ECO:0000313" key="5">
    <source>
        <dbReference type="Proteomes" id="UP000018936"/>
    </source>
</evidence>
<dbReference type="PROSITE" id="PS50158">
    <property type="entry name" value="ZF_CCHC"/>
    <property type="match status" value="1"/>
</dbReference>
<feature type="domain" description="CCHC-type" evidence="3">
    <location>
        <begin position="258"/>
        <end position="272"/>
    </location>
</feature>